<dbReference type="Pfam" id="PF22626">
    <property type="entry name" value="LysX_preATP_grasp"/>
    <property type="match status" value="1"/>
</dbReference>
<keyword evidence="3 4" id="KW-0067">ATP-binding</keyword>
<dbReference type="PANTHER" id="PTHR21621:SF0">
    <property type="entry name" value="BETA-CITRYLGLUTAMATE SYNTHASE B-RELATED"/>
    <property type="match status" value="1"/>
</dbReference>
<name>A0ABN3PG85_9ACTN</name>
<dbReference type="PANTHER" id="PTHR21621">
    <property type="entry name" value="RIBOSOMAL PROTEIN S6 MODIFICATION PROTEIN"/>
    <property type="match status" value="1"/>
</dbReference>
<comment type="caution">
    <text evidence="6">The sequence shown here is derived from an EMBL/GenBank/DDBJ whole genome shotgun (WGS) entry which is preliminary data.</text>
</comment>
<dbReference type="InterPro" id="IPR013651">
    <property type="entry name" value="ATP-grasp_RimK-type"/>
</dbReference>
<evidence type="ECO:0000256" key="3">
    <source>
        <dbReference type="ARBA" id="ARBA00022840"/>
    </source>
</evidence>
<dbReference type="Proteomes" id="UP001501509">
    <property type="component" value="Unassembled WGS sequence"/>
</dbReference>
<dbReference type="SUPFAM" id="SSF52440">
    <property type="entry name" value="PreATP-grasp domain"/>
    <property type="match status" value="1"/>
</dbReference>
<organism evidence="6 7">
    <name type="scientific">Actinomadura fulvescens</name>
    <dbReference type="NCBI Taxonomy" id="46160"/>
    <lineage>
        <taxon>Bacteria</taxon>
        <taxon>Bacillati</taxon>
        <taxon>Actinomycetota</taxon>
        <taxon>Actinomycetes</taxon>
        <taxon>Streptosporangiales</taxon>
        <taxon>Thermomonosporaceae</taxon>
        <taxon>Actinomadura</taxon>
    </lineage>
</organism>
<dbReference type="InterPro" id="IPR011761">
    <property type="entry name" value="ATP-grasp"/>
</dbReference>
<sequence length="284" mass="29865">MTAALVVCASRVRADEKRIFEALERRAVPFERMDPRHLSAFAGAAGARPTVVLNREISCTRALYAAHTLEAGGATVVNSAAATRTCADKWLTSLALARAGLPVPRTALALTPEAALGALDEIGYPAVIKPLVGSWGRLVSRVPDRDVGATLLEYVAALPGPQSHVVYVQELVDKPGRDLRVAVVGGEAVGAGYRRSAQWRTNVSRGAETEYCEVTPELAKLATEAAGAVGAELCGVDLIEDAGGRPLVLEVNHGLEFAGLQRALGDRIDVAGHIAGHLLARAEQ</sequence>
<evidence type="ECO:0000256" key="4">
    <source>
        <dbReference type="PROSITE-ProRule" id="PRU00409"/>
    </source>
</evidence>
<dbReference type="Gene3D" id="3.30.470.20">
    <property type="entry name" value="ATP-grasp fold, B domain"/>
    <property type="match status" value="1"/>
</dbReference>
<reference evidence="6 7" key="1">
    <citation type="journal article" date="2019" name="Int. J. Syst. Evol. Microbiol.">
        <title>The Global Catalogue of Microorganisms (GCM) 10K type strain sequencing project: providing services to taxonomists for standard genome sequencing and annotation.</title>
        <authorList>
            <consortium name="The Broad Institute Genomics Platform"/>
            <consortium name="The Broad Institute Genome Sequencing Center for Infectious Disease"/>
            <person name="Wu L."/>
            <person name="Ma J."/>
        </authorList>
    </citation>
    <scope>NUCLEOTIDE SEQUENCE [LARGE SCALE GENOMIC DNA]</scope>
    <source>
        <strain evidence="6 7">JCM 6833</strain>
    </source>
</reference>
<keyword evidence="1" id="KW-0479">Metal-binding</keyword>
<dbReference type="InterPro" id="IPR013815">
    <property type="entry name" value="ATP_grasp_subdomain_1"/>
</dbReference>
<gene>
    <name evidence="6" type="primary">lysX_1</name>
    <name evidence="6" type="ORF">GCM10010411_12470</name>
</gene>
<evidence type="ECO:0000256" key="1">
    <source>
        <dbReference type="ARBA" id="ARBA00022723"/>
    </source>
</evidence>
<dbReference type="RefSeq" id="WP_344538470.1">
    <property type="nucleotide sequence ID" value="NZ_BAAATD010000001.1"/>
</dbReference>
<dbReference type="EMBL" id="BAAATD010000001">
    <property type="protein sequence ID" value="GAA2581395.1"/>
    <property type="molecule type" value="Genomic_DNA"/>
</dbReference>
<dbReference type="SUPFAM" id="SSF56059">
    <property type="entry name" value="Glutathione synthetase ATP-binding domain-like"/>
    <property type="match status" value="1"/>
</dbReference>
<dbReference type="PROSITE" id="PS50975">
    <property type="entry name" value="ATP_GRASP"/>
    <property type="match status" value="1"/>
</dbReference>
<dbReference type="InterPro" id="IPR016185">
    <property type="entry name" value="PreATP-grasp_dom_sf"/>
</dbReference>
<evidence type="ECO:0000256" key="2">
    <source>
        <dbReference type="ARBA" id="ARBA00022741"/>
    </source>
</evidence>
<keyword evidence="2 4" id="KW-0547">Nucleotide-binding</keyword>
<dbReference type="InterPro" id="IPR004666">
    <property type="entry name" value="Rp_bS6_RimK/Lys_biosynth_LsyX"/>
</dbReference>
<evidence type="ECO:0000313" key="6">
    <source>
        <dbReference type="EMBL" id="GAA2581395.1"/>
    </source>
</evidence>
<keyword evidence="7" id="KW-1185">Reference proteome</keyword>
<proteinExistence type="predicted"/>
<feature type="domain" description="ATP-grasp" evidence="5">
    <location>
        <begin position="93"/>
        <end position="279"/>
    </location>
</feature>
<protein>
    <submittedName>
        <fullName evidence="6">Lysine biosynthesis protein LysX</fullName>
    </submittedName>
</protein>
<dbReference type="Gene3D" id="3.30.1490.20">
    <property type="entry name" value="ATP-grasp fold, A domain"/>
    <property type="match status" value="1"/>
</dbReference>
<dbReference type="Gene3D" id="3.40.50.20">
    <property type="match status" value="1"/>
</dbReference>
<evidence type="ECO:0000313" key="7">
    <source>
        <dbReference type="Proteomes" id="UP001501509"/>
    </source>
</evidence>
<dbReference type="Pfam" id="PF08443">
    <property type="entry name" value="RimK"/>
    <property type="match status" value="1"/>
</dbReference>
<accession>A0ABN3PG85</accession>
<dbReference type="InterPro" id="IPR054562">
    <property type="entry name" value="LysX/ArgX_preATP_grasp"/>
</dbReference>
<evidence type="ECO:0000259" key="5">
    <source>
        <dbReference type="PROSITE" id="PS50975"/>
    </source>
</evidence>
<dbReference type="NCBIfam" id="TIGR00768">
    <property type="entry name" value="rimK_fam"/>
    <property type="match status" value="1"/>
</dbReference>